<feature type="domain" description="PAC" evidence="13">
    <location>
        <begin position="220"/>
        <end position="270"/>
    </location>
</feature>
<feature type="domain" description="Histidine kinase" evidence="10">
    <location>
        <begin position="283"/>
        <end position="506"/>
    </location>
</feature>
<evidence type="ECO:0000256" key="1">
    <source>
        <dbReference type="ARBA" id="ARBA00000085"/>
    </source>
</evidence>
<dbReference type="PANTHER" id="PTHR43065">
    <property type="entry name" value="SENSOR HISTIDINE KINASE"/>
    <property type="match status" value="1"/>
</dbReference>
<dbReference type="PRINTS" id="PR00344">
    <property type="entry name" value="BCTRLSENSOR"/>
</dbReference>
<dbReference type="CDD" id="cd00130">
    <property type="entry name" value="PAS"/>
    <property type="match status" value="2"/>
</dbReference>
<evidence type="ECO:0000259" key="11">
    <source>
        <dbReference type="PROSITE" id="PS50110"/>
    </source>
</evidence>
<dbReference type="CDD" id="cd16919">
    <property type="entry name" value="HATPase_CckA-like"/>
    <property type="match status" value="1"/>
</dbReference>
<dbReference type="InterPro" id="IPR013767">
    <property type="entry name" value="PAS_fold"/>
</dbReference>
<dbReference type="Gene3D" id="3.30.565.10">
    <property type="entry name" value="Histidine kinase-like ATPase, C-terminal domain"/>
    <property type="match status" value="1"/>
</dbReference>
<dbReference type="NCBIfam" id="TIGR00229">
    <property type="entry name" value="sensory_box"/>
    <property type="match status" value="2"/>
</dbReference>
<feature type="domain" description="Response regulatory" evidence="11">
    <location>
        <begin position="527"/>
        <end position="643"/>
    </location>
</feature>
<dbReference type="PROSITE" id="PS50110">
    <property type="entry name" value="RESPONSE_REGULATORY"/>
    <property type="match status" value="1"/>
</dbReference>
<dbReference type="InterPro" id="IPR036890">
    <property type="entry name" value="HATPase_C_sf"/>
</dbReference>
<dbReference type="Pfam" id="PF00989">
    <property type="entry name" value="PAS"/>
    <property type="match status" value="2"/>
</dbReference>
<dbReference type="InterPro" id="IPR011006">
    <property type="entry name" value="CheY-like_superfamily"/>
</dbReference>
<dbReference type="Gene3D" id="1.10.287.130">
    <property type="match status" value="1"/>
</dbReference>
<keyword evidence="8" id="KW-0902">Two-component regulatory system</keyword>
<dbReference type="EMBL" id="CP089391">
    <property type="protein sequence ID" value="WBL80390.1"/>
    <property type="molecule type" value="Genomic_DNA"/>
</dbReference>
<dbReference type="SMART" id="SM00448">
    <property type="entry name" value="REC"/>
    <property type="match status" value="1"/>
</dbReference>
<keyword evidence="5" id="KW-0547">Nucleotide-binding</keyword>
<proteinExistence type="predicted"/>
<dbReference type="EC" id="2.7.13.3" evidence="2"/>
<feature type="modified residue" description="4-aspartylphosphate" evidence="9">
    <location>
        <position position="577"/>
    </location>
</feature>
<evidence type="ECO:0000256" key="5">
    <source>
        <dbReference type="ARBA" id="ARBA00022741"/>
    </source>
</evidence>
<dbReference type="InterPro" id="IPR035965">
    <property type="entry name" value="PAS-like_dom_sf"/>
</dbReference>
<keyword evidence="4" id="KW-0808">Transferase</keyword>
<feature type="domain" description="PAC" evidence="13">
    <location>
        <begin position="91"/>
        <end position="142"/>
    </location>
</feature>
<evidence type="ECO:0000256" key="2">
    <source>
        <dbReference type="ARBA" id="ARBA00012438"/>
    </source>
</evidence>
<dbReference type="SUPFAM" id="SSF55874">
    <property type="entry name" value="ATPase domain of HSP90 chaperone/DNA topoisomerase II/histidine kinase"/>
    <property type="match status" value="1"/>
</dbReference>
<dbReference type="Pfam" id="PF00072">
    <property type="entry name" value="Response_reg"/>
    <property type="match status" value="1"/>
</dbReference>
<dbReference type="InterPro" id="IPR000700">
    <property type="entry name" value="PAS-assoc_C"/>
</dbReference>
<dbReference type="RefSeq" id="WP_270167569.1">
    <property type="nucleotide sequence ID" value="NZ_CP089391.1"/>
</dbReference>
<dbReference type="PROSITE" id="PS50109">
    <property type="entry name" value="HIS_KIN"/>
    <property type="match status" value="1"/>
</dbReference>
<dbReference type="PANTHER" id="PTHR43065:SF42">
    <property type="entry name" value="TWO-COMPONENT SENSOR PPRA"/>
    <property type="match status" value="1"/>
</dbReference>
<evidence type="ECO:0000256" key="6">
    <source>
        <dbReference type="ARBA" id="ARBA00022777"/>
    </source>
</evidence>
<accession>A0ABY7MPR8</accession>
<dbReference type="SMART" id="SM00091">
    <property type="entry name" value="PAS"/>
    <property type="match status" value="2"/>
</dbReference>
<dbReference type="Pfam" id="PF02518">
    <property type="entry name" value="HATPase_c"/>
    <property type="match status" value="1"/>
</dbReference>
<evidence type="ECO:0000256" key="8">
    <source>
        <dbReference type="ARBA" id="ARBA00023012"/>
    </source>
</evidence>
<evidence type="ECO:0000256" key="3">
    <source>
        <dbReference type="ARBA" id="ARBA00022553"/>
    </source>
</evidence>
<evidence type="ECO:0000259" key="12">
    <source>
        <dbReference type="PROSITE" id="PS50112"/>
    </source>
</evidence>
<dbReference type="SMART" id="SM00388">
    <property type="entry name" value="HisKA"/>
    <property type="match status" value="1"/>
</dbReference>
<comment type="catalytic activity">
    <reaction evidence="1">
        <text>ATP + protein L-histidine = ADP + protein N-phospho-L-histidine.</text>
        <dbReference type="EC" id="2.7.13.3"/>
    </reaction>
</comment>
<keyword evidence="6" id="KW-0418">Kinase</keyword>
<keyword evidence="3 9" id="KW-0597">Phosphoprotein</keyword>
<evidence type="ECO:0000313" key="14">
    <source>
        <dbReference type="EMBL" id="WBL80390.1"/>
    </source>
</evidence>
<dbReference type="SUPFAM" id="SSF55785">
    <property type="entry name" value="PYP-like sensor domain (PAS domain)"/>
    <property type="match status" value="2"/>
</dbReference>
<dbReference type="PROSITE" id="PS50113">
    <property type="entry name" value="PAC"/>
    <property type="match status" value="2"/>
</dbReference>
<feature type="domain" description="PAS" evidence="12">
    <location>
        <begin position="143"/>
        <end position="213"/>
    </location>
</feature>
<dbReference type="InterPro" id="IPR000014">
    <property type="entry name" value="PAS"/>
</dbReference>
<dbReference type="Gene3D" id="3.30.450.20">
    <property type="entry name" value="PAS domain"/>
    <property type="match status" value="2"/>
</dbReference>
<dbReference type="InterPro" id="IPR001789">
    <property type="entry name" value="Sig_transdc_resp-reg_receiver"/>
</dbReference>
<feature type="domain" description="PAS" evidence="12">
    <location>
        <begin position="14"/>
        <end position="68"/>
    </location>
</feature>
<dbReference type="SMART" id="SM00387">
    <property type="entry name" value="HATPase_c"/>
    <property type="match status" value="1"/>
</dbReference>
<evidence type="ECO:0000313" key="15">
    <source>
        <dbReference type="Proteomes" id="UP001179614"/>
    </source>
</evidence>
<evidence type="ECO:0000256" key="9">
    <source>
        <dbReference type="PROSITE-ProRule" id="PRU00169"/>
    </source>
</evidence>
<evidence type="ECO:0000259" key="10">
    <source>
        <dbReference type="PROSITE" id="PS50109"/>
    </source>
</evidence>
<sequence length="649" mass="70709">MSTEDRIARPDHSNADWLRAVVDTAVDGVILIDARGGVLMFNPACEKLFGYPAEEIIGQNVKVLMPSSYRDAHDGYLHNYHASGERKIIGIGREVMGQRKDGSTFLMHLSVGETKQATGESIFVGIVHDLTERERVERELRESAARLRAVVDTAVDGVILIDSDGTILKFNPACEKLFKYEADEVLGENVKILMPEPYRSGHDGYIRNFITTGEKKVIGVGREVLGRRKDGTTFPMDLSVGEAKQEGSSIFVGMIHDLTDRKRTEAQLMQAQKMEAVGQLSGGIAHDFNNLLTVIVGNAEYLAEQLLSRGDLKRLADDICSAGERGAELTQRLLAFSRKQLLRPVETECNKLLESMHKLLRRTLREDIEISTLSDPELRHAFADPVQLEAAILNLALNAQDAMASGGRLTISAANASLDAGDHNAHPDVGPGEYVVIAVTDTGCGMPKRVLEHAFEPFFTTKEVGKGSGLGLSMVYGFAKQSNGHVTLYSEPGLGTTVRIYLPAVLAKAQSVPLAVEKEAVQSGSEIVLVVEDDPFVRSYAVMSLESLGYKVMSAVDGKEALRRLAATPHVDLLFTDVVMPGGVNGWELAGLARKERPELHVLLTSGYALETLAANGHVRQGAPILEKPYRKAELARLVREALTARGPV</sequence>
<keyword evidence="15" id="KW-1185">Reference proteome</keyword>
<dbReference type="Proteomes" id="UP001179614">
    <property type="component" value="Chromosome"/>
</dbReference>
<reference evidence="14" key="1">
    <citation type="submission" date="2021-12" db="EMBL/GenBank/DDBJ databases">
        <title>Bradyrhizobium xenonodulans sp. nov.</title>
        <authorList>
            <person name="Claassens R."/>
            <person name="Venter S.N."/>
            <person name="Beukes C.W."/>
            <person name="Stepkowski T."/>
            <person name="Steenkamp E.T."/>
        </authorList>
    </citation>
    <scope>NUCLEOTIDE SEQUENCE</scope>
    <source>
        <strain evidence="14">14AB</strain>
    </source>
</reference>
<name>A0ABY7MPR8_9BRAD</name>
<evidence type="ECO:0000256" key="7">
    <source>
        <dbReference type="ARBA" id="ARBA00022840"/>
    </source>
</evidence>
<dbReference type="PROSITE" id="PS50112">
    <property type="entry name" value="PAS"/>
    <property type="match status" value="2"/>
</dbReference>
<dbReference type="InterPro" id="IPR003594">
    <property type="entry name" value="HATPase_dom"/>
</dbReference>
<dbReference type="SUPFAM" id="SSF52172">
    <property type="entry name" value="CheY-like"/>
    <property type="match status" value="1"/>
</dbReference>
<dbReference type="InterPro" id="IPR004358">
    <property type="entry name" value="Sig_transdc_His_kin-like_C"/>
</dbReference>
<keyword evidence="7" id="KW-0067">ATP-binding</keyword>
<evidence type="ECO:0000256" key="4">
    <source>
        <dbReference type="ARBA" id="ARBA00022679"/>
    </source>
</evidence>
<protein>
    <recommendedName>
        <fullName evidence="2">histidine kinase</fullName>
        <ecNumber evidence="2">2.7.13.3</ecNumber>
    </recommendedName>
</protein>
<dbReference type="Pfam" id="PF00512">
    <property type="entry name" value="HisKA"/>
    <property type="match status" value="1"/>
</dbReference>
<evidence type="ECO:0000259" key="13">
    <source>
        <dbReference type="PROSITE" id="PS50113"/>
    </source>
</evidence>
<dbReference type="Gene3D" id="3.40.50.2300">
    <property type="match status" value="1"/>
</dbReference>
<dbReference type="InterPro" id="IPR003661">
    <property type="entry name" value="HisK_dim/P_dom"/>
</dbReference>
<organism evidence="14 15">
    <name type="scientific">Bradyrhizobium xenonodulans</name>
    <dbReference type="NCBI Taxonomy" id="2736875"/>
    <lineage>
        <taxon>Bacteria</taxon>
        <taxon>Pseudomonadati</taxon>
        <taxon>Pseudomonadota</taxon>
        <taxon>Alphaproteobacteria</taxon>
        <taxon>Hyphomicrobiales</taxon>
        <taxon>Nitrobacteraceae</taxon>
        <taxon>Bradyrhizobium</taxon>
    </lineage>
</organism>
<dbReference type="SUPFAM" id="SSF47384">
    <property type="entry name" value="Homodimeric domain of signal transducing histidine kinase"/>
    <property type="match status" value="1"/>
</dbReference>
<dbReference type="CDD" id="cd00082">
    <property type="entry name" value="HisKA"/>
    <property type="match status" value="1"/>
</dbReference>
<dbReference type="InterPro" id="IPR005467">
    <property type="entry name" value="His_kinase_dom"/>
</dbReference>
<gene>
    <name evidence="14" type="ORF">I3J27_08205</name>
</gene>
<dbReference type="InterPro" id="IPR036097">
    <property type="entry name" value="HisK_dim/P_sf"/>
</dbReference>